<keyword evidence="10" id="KW-1185">Reference proteome</keyword>
<evidence type="ECO:0000259" key="8">
    <source>
        <dbReference type="Pfam" id="PF21913"/>
    </source>
</evidence>
<feature type="region of interest" description="Disordered" evidence="6">
    <location>
        <begin position="269"/>
        <end position="339"/>
    </location>
</feature>
<evidence type="ECO:0000256" key="3">
    <source>
        <dbReference type="ARBA" id="ARBA00022705"/>
    </source>
</evidence>
<dbReference type="GO" id="GO:0003677">
    <property type="term" value="F:DNA binding"/>
    <property type="evidence" value="ECO:0007669"/>
    <property type="project" value="UniProtKB-KW"/>
</dbReference>
<feature type="domain" description="ORC6 second cyclin-like" evidence="8">
    <location>
        <begin position="167"/>
        <end position="257"/>
    </location>
</feature>
<dbReference type="GO" id="GO:0005664">
    <property type="term" value="C:nuclear origin of replication recognition complex"/>
    <property type="evidence" value="ECO:0007669"/>
    <property type="project" value="InterPro"/>
</dbReference>
<accession>A0AAU9N5Q6</accession>
<keyword evidence="3" id="KW-0235">DNA replication</keyword>
<evidence type="ECO:0000259" key="7">
    <source>
        <dbReference type="Pfam" id="PF05460"/>
    </source>
</evidence>
<comment type="caution">
    <text evidence="9">The sequence shown here is derived from an EMBL/GenBank/DDBJ whole genome shotgun (WGS) entry which is preliminary data.</text>
</comment>
<feature type="domain" description="ORC6 first cyclin-like" evidence="7">
    <location>
        <begin position="76"/>
        <end position="163"/>
    </location>
</feature>
<dbReference type="EMBL" id="CAKMRJ010003334">
    <property type="protein sequence ID" value="CAH1431659.1"/>
    <property type="molecule type" value="Genomic_DNA"/>
</dbReference>
<evidence type="ECO:0000256" key="4">
    <source>
        <dbReference type="ARBA" id="ARBA00023125"/>
    </source>
</evidence>
<proteinExistence type="inferred from homology"/>
<evidence type="ECO:0000256" key="5">
    <source>
        <dbReference type="ARBA" id="ARBA00023242"/>
    </source>
</evidence>
<dbReference type="AlphaFoldDB" id="A0AAU9N5Q6"/>
<dbReference type="PANTHER" id="PTHR13394:SF0">
    <property type="entry name" value="ORIGIN RECOGNITION COMPLEX SUBUNIT 6"/>
    <property type="match status" value="1"/>
</dbReference>
<gene>
    <name evidence="9" type="ORF">LVIROSA_LOCUS18369</name>
</gene>
<reference evidence="9 10" key="1">
    <citation type="submission" date="2022-01" db="EMBL/GenBank/DDBJ databases">
        <authorList>
            <person name="Xiong W."/>
            <person name="Schranz E."/>
        </authorList>
    </citation>
    <scope>NUCLEOTIDE SEQUENCE [LARGE SCALE GENOMIC DNA]</scope>
</reference>
<organism evidence="9 10">
    <name type="scientific">Lactuca virosa</name>
    <dbReference type="NCBI Taxonomy" id="75947"/>
    <lineage>
        <taxon>Eukaryota</taxon>
        <taxon>Viridiplantae</taxon>
        <taxon>Streptophyta</taxon>
        <taxon>Embryophyta</taxon>
        <taxon>Tracheophyta</taxon>
        <taxon>Spermatophyta</taxon>
        <taxon>Magnoliopsida</taxon>
        <taxon>eudicotyledons</taxon>
        <taxon>Gunneridae</taxon>
        <taxon>Pentapetalae</taxon>
        <taxon>asterids</taxon>
        <taxon>campanulids</taxon>
        <taxon>Asterales</taxon>
        <taxon>Asteraceae</taxon>
        <taxon>Cichorioideae</taxon>
        <taxon>Cichorieae</taxon>
        <taxon>Lactucinae</taxon>
        <taxon>Lactuca</taxon>
    </lineage>
</organism>
<sequence length="359" mass="40779">MKNIKLKKKKKKKQGKKNGVYWFFRNGGKRKLETHQIQYSRHGSSSISSSAIHHNNYRKPNTDCFPFPPRSLEMDLSDMARKLGLKESKQVVRKAAELRRISDLQFDSSNAGIGETCKALICLEIAANMKQVLFDRQNAIKLSGMSEKAYIRSFNVMQNGIGVMNRLDIRELAIQFGCVRLIPLVKKGLSLYRDRFMSSLPAWRRATTDCSKPVFTAAGFYLCAKKNKLKVDKTKLIELSGSSEDEFSSVCTSMKDLCHDVFGVAQEKKDPKSVKGNRDLLDVLPEKRQTGDGGYSSDEGEDLSAYKKRKRQDNHKYEEWKSTVVESNKQNKEKVGVKRTKQAQLNFLKRDQGTEVGAT</sequence>
<keyword evidence="4" id="KW-0238">DNA-binding</keyword>
<evidence type="ECO:0008006" key="11">
    <source>
        <dbReference type="Google" id="ProtNLM"/>
    </source>
</evidence>
<dbReference type="Pfam" id="PF21913">
    <property type="entry name" value="ORC6_2nd"/>
    <property type="match status" value="1"/>
</dbReference>
<dbReference type="InterPro" id="IPR020529">
    <property type="entry name" value="ORC6_met/pln"/>
</dbReference>
<dbReference type="GO" id="GO:0006270">
    <property type="term" value="P:DNA replication initiation"/>
    <property type="evidence" value="ECO:0007669"/>
    <property type="project" value="TreeGrafter"/>
</dbReference>
<dbReference type="InterPro" id="IPR054113">
    <property type="entry name" value="ORC6_cyclin-like_2nd"/>
</dbReference>
<protein>
    <recommendedName>
        <fullName evidence="11">Origin recognition complex subunit 6</fullName>
    </recommendedName>
</protein>
<comment type="subcellular location">
    <subcellularLocation>
        <location evidence="1">Nucleus</location>
    </subcellularLocation>
</comment>
<evidence type="ECO:0000256" key="1">
    <source>
        <dbReference type="ARBA" id="ARBA00004123"/>
    </source>
</evidence>
<comment type="similarity">
    <text evidence="2">Belongs to the ORC6 family.</text>
</comment>
<evidence type="ECO:0000256" key="6">
    <source>
        <dbReference type="SAM" id="MobiDB-lite"/>
    </source>
</evidence>
<dbReference type="Pfam" id="PF05460">
    <property type="entry name" value="ORC6"/>
    <property type="match status" value="1"/>
</dbReference>
<evidence type="ECO:0000313" key="10">
    <source>
        <dbReference type="Proteomes" id="UP001157418"/>
    </source>
</evidence>
<name>A0AAU9N5Q6_9ASTR</name>
<dbReference type="CDD" id="cd11583">
    <property type="entry name" value="Orc6_mid"/>
    <property type="match status" value="1"/>
</dbReference>
<dbReference type="Proteomes" id="UP001157418">
    <property type="component" value="Unassembled WGS sequence"/>
</dbReference>
<evidence type="ECO:0000256" key="2">
    <source>
        <dbReference type="ARBA" id="ARBA00010840"/>
    </source>
</evidence>
<feature type="compositionally biased region" description="Basic and acidic residues" evidence="6">
    <location>
        <begin position="269"/>
        <end position="290"/>
    </location>
</feature>
<evidence type="ECO:0000313" key="9">
    <source>
        <dbReference type="EMBL" id="CAH1431659.1"/>
    </source>
</evidence>
<dbReference type="PANTHER" id="PTHR13394">
    <property type="entry name" value="ORIGIN RECOGNITION COMPLEX SUBUNIT 6"/>
    <property type="match status" value="1"/>
</dbReference>
<dbReference type="InterPro" id="IPR008721">
    <property type="entry name" value="ORC6_cyclin_first"/>
</dbReference>
<dbReference type="Gene3D" id="1.10.472.10">
    <property type="entry name" value="Cyclin-like"/>
    <property type="match status" value="1"/>
</dbReference>
<keyword evidence="5" id="KW-0539">Nucleus</keyword>